<feature type="region of interest" description="Disordered" evidence="5">
    <location>
        <begin position="738"/>
        <end position="793"/>
    </location>
</feature>
<sequence>MKKIVQPVRKVYGTTTTATIQHHQQQQQQHHQQQQQQQTTMQMNAVRKINSLLQSGAVSVTGIPGNQPRMIQKKPINNQTSVSITTTNSYVSKQQKCYVCGDNAGINATLLTEASTTTSQTEFTSKIAKIVGEGYMVIIGTDDVVCRRCITLFNQMDKLETDLEHVRHTLTNYIHRKYNILDDDPGITPPPAKIQKLGNTSTTLSQYSIKSMNDSGQDVSELSRKTNTSGMTDINNSSLDIENQLTNMFEKPQQQIVTQQLQPHQQHMQTINNGANIVSSTAQPVQTTTIRRNPIKMYKCMSCDFKTQDLTQFQPHYEQCKANTSQQLATPTATATTTTSSAYRCKLCKKIFASVALLKQHNAQEHQHPAQQHSTEIKIIDQQGPGTTITQLYACNMCTYKTPDKQNYDDHLRKHIKLKPFKCRVCLMRFETREQASIHAKNHQPDYFKCGICNVTFNKRELLMKHLETHENVKKHPTVQKHTTIATVPQHQPQQQVQQQQQIIHQQPPQPQIHIKSEVPVVNQVADSSTQKLLQATIDEALRDTIGETIDAKSIQFHSCNTCSLTFLNEKLYSQHMKMHTGPGGGATQAPITSSQTIGGTNVTTSKKMVSQHAAALNNGGGQELHGKLLAPGSTSASGGLTTSHSNTISDGDLESIFEKIHSDKNDINTGDNLVITSQDNASGNITYSITLAQQGQGGAPAPGQTTSYVQQQSADGIDSKMVVQNQLQQQASVGIDMPTLDQGDDQHHQQQQQQQQANQSQPKQEQMNMPVSMPSLDDDGDQSQNSQNSNAEGVPMELEGMQDADGQQIKFILNENGQLLQLDNHILTTDAEGNQILVQGTDSEQIQQLLQSVGVVMQGGEGLGDGETLQMISGDGQTGQMILVQGADGQEQLIDASLLNADGNIVIQQSQEGELNAEGTHITTQDGLQIPVSVAFATSGEVDQEGNLTVMAGGEGGDQQIQLHLQQHAGEGDEGQQHIEDAEGQQAILTESGHIILQAQDQVGEQHQKQQDGSDESSQHATVSAGVTGSTTTGSTSTGNGTSATTTTSNPPEQELFNFDELIQPQVVIKQQTKELLCEQRVQVDGDATNIQDRKADGGDLDEQKTAKEI</sequence>
<dbReference type="Proteomes" id="UP000008820">
    <property type="component" value="Chromosome 2"/>
</dbReference>
<reference evidence="7 8" key="1">
    <citation type="submission" date="2017-06" db="EMBL/GenBank/DDBJ databases">
        <title>Aedes aegypti genome working group (AGWG) sequencing and assembly.</title>
        <authorList>
            <consortium name="Aedes aegypti Genome Working Group (AGWG)"/>
            <person name="Matthews B.J."/>
        </authorList>
    </citation>
    <scope>NUCLEOTIDE SEQUENCE [LARGE SCALE GENOMIC DNA]</scope>
    <source>
        <strain evidence="7 8">LVP_AGWG</strain>
    </source>
</reference>
<evidence type="ECO:0000256" key="4">
    <source>
        <dbReference type="ARBA" id="ARBA00022833"/>
    </source>
</evidence>
<accession>A0A6I8TKK1</accession>
<feature type="region of interest" description="Disordered" evidence="5">
    <location>
        <begin position="1003"/>
        <end position="1054"/>
    </location>
</feature>
<keyword evidence="1" id="KW-0479">Metal-binding</keyword>
<dbReference type="Pfam" id="PF00096">
    <property type="entry name" value="zf-C2H2"/>
    <property type="match status" value="1"/>
</dbReference>
<evidence type="ECO:0000313" key="7">
    <source>
        <dbReference type="EnsemblMetazoa" id="AAEL011240-PD"/>
    </source>
</evidence>
<dbReference type="EnsemblMetazoa" id="AAEL011240-RD">
    <property type="protein sequence ID" value="AAEL011240-PD"/>
    <property type="gene ID" value="AAEL011240"/>
</dbReference>
<keyword evidence="4" id="KW-0862">Zinc</keyword>
<dbReference type="Pfam" id="PF12874">
    <property type="entry name" value="zf-met"/>
    <property type="match status" value="1"/>
</dbReference>
<feature type="region of interest" description="Disordered" evidence="5">
    <location>
        <begin position="1090"/>
        <end position="1111"/>
    </location>
</feature>
<dbReference type="OrthoDB" id="8184392at2759"/>
<evidence type="ECO:0000256" key="1">
    <source>
        <dbReference type="ARBA" id="ARBA00022723"/>
    </source>
</evidence>
<evidence type="ECO:0000313" key="8">
    <source>
        <dbReference type="Proteomes" id="UP000008820"/>
    </source>
</evidence>
<dbReference type="SUPFAM" id="SSF57667">
    <property type="entry name" value="beta-beta-alpha zinc fingers"/>
    <property type="match status" value="1"/>
</dbReference>
<organism evidence="7 8">
    <name type="scientific">Aedes aegypti</name>
    <name type="common">Yellowfever mosquito</name>
    <name type="synonym">Culex aegypti</name>
    <dbReference type="NCBI Taxonomy" id="7159"/>
    <lineage>
        <taxon>Eukaryota</taxon>
        <taxon>Metazoa</taxon>
        <taxon>Ecdysozoa</taxon>
        <taxon>Arthropoda</taxon>
        <taxon>Hexapoda</taxon>
        <taxon>Insecta</taxon>
        <taxon>Pterygota</taxon>
        <taxon>Neoptera</taxon>
        <taxon>Endopterygota</taxon>
        <taxon>Diptera</taxon>
        <taxon>Nematocera</taxon>
        <taxon>Culicoidea</taxon>
        <taxon>Culicidae</taxon>
        <taxon>Culicinae</taxon>
        <taxon>Aedini</taxon>
        <taxon>Aedes</taxon>
        <taxon>Stegomyia</taxon>
    </lineage>
</organism>
<evidence type="ECO:0000259" key="6">
    <source>
        <dbReference type="PROSITE" id="PS50157"/>
    </source>
</evidence>
<dbReference type="SMART" id="SM00355">
    <property type="entry name" value="ZnF_C2H2"/>
    <property type="match status" value="6"/>
</dbReference>
<dbReference type="PANTHER" id="PTHR24379:SF121">
    <property type="entry name" value="C2H2-TYPE DOMAIN-CONTAINING PROTEIN"/>
    <property type="match status" value="1"/>
</dbReference>
<keyword evidence="2" id="KW-0677">Repeat</keyword>
<reference evidence="7" key="2">
    <citation type="submission" date="2020-05" db="UniProtKB">
        <authorList>
            <consortium name="EnsemblMetazoa"/>
        </authorList>
    </citation>
    <scope>IDENTIFICATION</scope>
    <source>
        <strain evidence="7">LVP_AGWG</strain>
    </source>
</reference>
<dbReference type="PROSITE" id="PS00028">
    <property type="entry name" value="ZINC_FINGER_C2H2_1"/>
    <property type="match status" value="4"/>
</dbReference>
<evidence type="ECO:0000256" key="2">
    <source>
        <dbReference type="ARBA" id="ARBA00022737"/>
    </source>
</evidence>
<feature type="region of interest" description="Disordered" evidence="5">
    <location>
        <begin position="213"/>
        <end position="236"/>
    </location>
</feature>
<feature type="domain" description="C2H2-type" evidence="6">
    <location>
        <begin position="448"/>
        <end position="475"/>
    </location>
</feature>
<dbReference type="FunCoup" id="A0A6I8TKK1">
    <property type="interactions" value="246"/>
</dbReference>
<name>A0A6I8TKK1_AEDAE</name>
<dbReference type="InParanoid" id="A0A6I8TKK1"/>
<feature type="compositionally biased region" description="Low complexity" evidence="5">
    <location>
        <begin position="1023"/>
        <end position="1051"/>
    </location>
</feature>
<feature type="domain" description="C2H2-type" evidence="6">
    <location>
        <begin position="343"/>
        <end position="373"/>
    </location>
</feature>
<feature type="compositionally biased region" description="Low complexity" evidence="5">
    <location>
        <begin position="750"/>
        <end position="767"/>
    </location>
</feature>
<proteinExistence type="predicted"/>
<keyword evidence="3" id="KW-0863">Zinc-finger</keyword>
<dbReference type="PROSITE" id="PS50157">
    <property type="entry name" value="ZINC_FINGER_C2H2_2"/>
    <property type="match status" value="4"/>
</dbReference>
<gene>
    <name evidence="7" type="primary">5574564</name>
</gene>
<dbReference type="Gene3D" id="3.30.160.60">
    <property type="entry name" value="Classic Zinc Finger"/>
    <property type="match status" value="2"/>
</dbReference>
<evidence type="ECO:0000256" key="3">
    <source>
        <dbReference type="ARBA" id="ARBA00022771"/>
    </source>
</evidence>
<dbReference type="PANTHER" id="PTHR24379">
    <property type="entry name" value="KRAB AND ZINC FINGER DOMAIN-CONTAINING"/>
    <property type="match status" value="1"/>
</dbReference>
<dbReference type="InterPro" id="IPR013087">
    <property type="entry name" value="Znf_C2H2_type"/>
</dbReference>
<evidence type="ECO:0000256" key="5">
    <source>
        <dbReference type="SAM" id="MobiDB-lite"/>
    </source>
</evidence>
<protein>
    <recommendedName>
        <fullName evidence="6">C2H2-type domain-containing protein</fullName>
    </recommendedName>
</protein>
<dbReference type="InterPro" id="IPR036236">
    <property type="entry name" value="Znf_C2H2_sf"/>
</dbReference>
<feature type="domain" description="C2H2-type" evidence="6">
    <location>
        <begin position="558"/>
        <end position="585"/>
    </location>
</feature>
<dbReference type="AlphaFoldDB" id="A0A6I8TKK1"/>
<keyword evidence="8" id="KW-1185">Reference proteome</keyword>
<dbReference type="GO" id="GO:0008270">
    <property type="term" value="F:zinc ion binding"/>
    <property type="evidence" value="ECO:0007669"/>
    <property type="project" value="UniProtKB-KW"/>
</dbReference>
<feature type="domain" description="C2H2-type" evidence="6">
    <location>
        <begin position="393"/>
        <end position="420"/>
    </location>
</feature>
<feature type="compositionally biased region" description="Basic and acidic residues" evidence="5">
    <location>
        <begin position="1093"/>
        <end position="1111"/>
    </location>
</feature>